<keyword evidence="6 7" id="KW-0472">Membrane</keyword>
<dbReference type="InterPro" id="IPR011066">
    <property type="entry name" value="MscS_channel_C_sf"/>
</dbReference>
<dbReference type="PANTHER" id="PTHR30221:SF1">
    <property type="entry name" value="SMALL-CONDUCTANCE MECHANOSENSITIVE CHANNEL"/>
    <property type="match status" value="1"/>
</dbReference>
<evidence type="ECO:0000313" key="10">
    <source>
        <dbReference type="Proteomes" id="UP000076079"/>
    </source>
</evidence>
<proteinExistence type="inferred from homology"/>
<dbReference type="RefSeq" id="WP_110173607.1">
    <property type="nucleotide sequence ID" value="NZ_CP015136.1"/>
</dbReference>
<reference evidence="9 10" key="1">
    <citation type="journal article" date="2016" name="Genome Announc.">
        <title>First Complete Genome Sequence of a Subdivision 6 Acidobacterium Strain.</title>
        <authorList>
            <person name="Huang S."/>
            <person name="Vieira S."/>
            <person name="Bunk B."/>
            <person name="Riedel T."/>
            <person name="Sproer C."/>
            <person name="Overmann J."/>
        </authorList>
    </citation>
    <scope>NUCLEOTIDE SEQUENCE [LARGE SCALE GENOMIC DNA]</scope>
    <source>
        <strain evidence="10">DSM 100886 HEG_-6_39</strain>
    </source>
</reference>
<dbReference type="Proteomes" id="UP000076079">
    <property type="component" value="Chromosome"/>
</dbReference>
<dbReference type="GO" id="GO:0008381">
    <property type="term" value="F:mechanosensitive monoatomic ion channel activity"/>
    <property type="evidence" value="ECO:0007669"/>
    <property type="project" value="InterPro"/>
</dbReference>
<evidence type="ECO:0000256" key="6">
    <source>
        <dbReference type="ARBA" id="ARBA00023136"/>
    </source>
</evidence>
<dbReference type="InterPro" id="IPR049278">
    <property type="entry name" value="MS_channel_C"/>
</dbReference>
<dbReference type="KEGG" id="abac:LuPra_05395"/>
<name>A0A143PVD1_LUTPR</name>
<evidence type="ECO:0000256" key="4">
    <source>
        <dbReference type="ARBA" id="ARBA00022692"/>
    </source>
</evidence>
<dbReference type="InterPro" id="IPR018490">
    <property type="entry name" value="cNMP-bd_dom_sf"/>
</dbReference>
<reference evidence="10" key="2">
    <citation type="submission" date="2016-04" db="EMBL/GenBank/DDBJ databases">
        <title>First Complete Genome Sequence of a Subdivision 6 Acidobacterium.</title>
        <authorList>
            <person name="Huang S."/>
            <person name="Vieira S."/>
            <person name="Bunk B."/>
            <person name="Riedel T."/>
            <person name="Sproeer C."/>
            <person name="Overmann J."/>
        </authorList>
    </citation>
    <scope>NUCLEOTIDE SEQUENCE [LARGE SCALE GENOMIC DNA]</scope>
    <source>
        <strain evidence="10">DSM 100886 HEG_-6_39</strain>
    </source>
</reference>
<feature type="transmembrane region" description="Helical" evidence="7">
    <location>
        <begin position="12"/>
        <end position="37"/>
    </location>
</feature>
<dbReference type="Gene3D" id="1.10.287.1260">
    <property type="match status" value="1"/>
</dbReference>
<keyword evidence="5 7" id="KW-1133">Transmembrane helix</keyword>
<dbReference type="Gene3D" id="2.60.120.10">
    <property type="entry name" value="Jelly Rolls"/>
    <property type="match status" value="1"/>
</dbReference>
<sequence length="478" mass="52546">MNQLLADLGARWMWALALVLAFPAALLALNELAFDLVRRGRPIATSVRFVRTWVLSALVFVLFLRNVLDLPGEHLWVRLALTLFWVCVVLAVLGAINTVVFEQASQGSWQSRVPKLLRDLVRLLLVATAGALVFSFVWGRELSGALAALGVTSIVVGLALQEPLGNLFSGLMLLMERPFEVGDNVEVAGASGVVKEINWRSAHIKSARGVVQIVPNSTLNKEIINNYSRPRPVRMEEIEVAFSYDDPPNLVRDSLLEVAQGTPGVMQDPAPIAATFAYTPSAISYKLIYRTTEDDRWPVRNDVVTRIWYVAKRRGLTMPYPVVRQINYDAEGPFVPPVVPPVEQLRRLSKVSTLSDDEGQVRALTFGRDEVIFSEGSELSGVYLLISGAVSLEVGADGVYSPIGAVAAGEYFGEAGMYGVQPAEMRAVASLDCAVLWMSPETVRTLFEASPRLARETGQILEARRRAMQAARQLTRRG</sequence>
<dbReference type="PROSITE" id="PS50042">
    <property type="entry name" value="CNMP_BINDING_3"/>
    <property type="match status" value="1"/>
</dbReference>
<comment type="subcellular location">
    <subcellularLocation>
        <location evidence="1">Cell membrane</location>
        <topology evidence="1">Multi-pass membrane protein</topology>
    </subcellularLocation>
</comment>
<evidence type="ECO:0000256" key="2">
    <source>
        <dbReference type="ARBA" id="ARBA00008017"/>
    </source>
</evidence>
<evidence type="ECO:0000259" key="8">
    <source>
        <dbReference type="PROSITE" id="PS50042"/>
    </source>
</evidence>
<feature type="domain" description="Cyclic nucleotide-binding" evidence="8">
    <location>
        <begin position="366"/>
        <end position="464"/>
    </location>
</feature>
<dbReference type="Gene3D" id="3.30.70.100">
    <property type="match status" value="1"/>
</dbReference>
<dbReference type="Pfam" id="PF00924">
    <property type="entry name" value="MS_channel_2nd"/>
    <property type="match status" value="1"/>
</dbReference>
<dbReference type="GO" id="GO:0005886">
    <property type="term" value="C:plasma membrane"/>
    <property type="evidence" value="ECO:0007669"/>
    <property type="project" value="UniProtKB-SubCell"/>
</dbReference>
<evidence type="ECO:0000256" key="7">
    <source>
        <dbReference type="SAM" id="Phobius"/>
    </source>
</evidence>
<keyword evidence="3" id="KW-1003">Cell membrane</keyword>
<accession>A0A143PVD1</accession>
<dbReference type="SMART" id="SM00100">
    <property type="entry name" value="cNMP"/>
    <property type="match status" value="1"/>
</dbReference>
<dbReference type="SUPFAM" id="SSF82689">
    <property type="entry name" value="Mechanosensitive channel protein MscS (YggB), C-terminal domain"/>
    <property type="match status" value="1"/>
</dbReference>
<dbReference type="PATRIC" id="fig|1813736.3.peg.5675"/>
<dbReference type="AlphaFoldDB" id="A0A143PVD1"/>
<dbReference type="InterPro" id="IPR010920">
    <property type="entry name" value="LSM_dom_sf"/>
</dbReference>
<feature type="transmembrane region" description="Helical" evidence="7">
    <location>
        <begin position="120"/>
        <end position="139"/>
    </location>
</feature>
<dbReference type="OrthoDB" id="9809206at2"/>
<dbReference type="InterPro" id="IPR014710">
    <property type="entry name" value="RmlC-like_jellyroll"/>
</dbReference>
<dbReference type="Pfam" id="PF21082">
    <property type="entry name" value="MS_channel_3rd"/>
    <property type="match status" value="1"/>
</dbReference>
<feature type="transmembrane region" description="Helical" evidence="7">
    <location>
        <begin position="80"/>
        <end position="100"/>
    </location>
</feature>
<evidence type="ECO:0000313" key="9">
    <source>
        <dbReference type="EMBL" id="AMY12123.1"/>
    </source>
</evidence>
<dbReference type="PANTHER" id="PTHR30221">
    <property type="entry name" value="SMALL-CONDUCTANCE MECHANOSENSITIVE CHANNEL"/>
    <property type="match status" value="1"/>
</dbReference>
<dbReference type="SUPFAM" id="SSF50182">
    <property type="entry name" value="Sm-like ribonucleoproteins"/>
    <property type="match status" value="1"/>
</dbReference>
<comment type="similarity">
    <text evidence="2">Belongs to the MscS (TC 1.A.23) family.</text>
</comment>
<organism evidence="9 10">
    <name type="scientific">Luteitalea pratensis</name>
    <dbReference type="NCBI Taxonomy" id="1855912"/>
    <lineage>
        <taxon>Bacteria</taxon>
        <taxon>Pseudomonadati</taxon>
        <taxon>Acidobacteriota</taxon>
        <taxon>Vicinamibacteria</taxon>
        <taxon>Vicinamibacterales</taxon>
        <taxon>Vicinamibacteraceae</taxon>
        <taxon>Luteitalea</taxon>
    </lineage>
</organism>
<dbReference type="Gene3D" id="2.30.30.60">
    <property type="match status" value="1"/>
</dbReference>
<evidence type="ECO:0000256" key="3">
    <source>
        <dbReference type="ARBA" id="ARBA00022475"/>
    </source>
</evidence>
<evidence type="ECO:0000256" key="5">
    <source>
        <dbReference type="ARBA" id="ARBA00022989"/>
    </source>
</evidence>
<feature type="transmembrane region" description="Helical" evidence="7">
    <location>
        <begin position="49"/>
        <end position="68"/>
    </location>
</feature>
<dbReference type="CDD" id="cd00038">
    <property type="entry name" value="CAP_ED"/>
    <property type="match status" value="1"/>
</dbReference>
<dbReference type="SUPFAM" id="SSF51206">
    <property type="entry name" value="cAMP-binding domain-like"/>
    <property type="match status" value="1"/>
</dbReference>
<dbReference type="Pfam" id="PF00027">
    <property type="entry name" value="cNMP_binding"/>
    <property type="match status" value="1"/>
</dbReference>
<dbReference type="EMBL" id="CP015136">
    <property type="protein sequence ID" value="AMY12123.1"/>
    <property type="molecule type" value="Genomic_DNA"/>
</dbReference>
<dbReference type="InterPro" id="IPR023408">
    <property type="entry name" value="MscS_beta-dom_sf"/>
</dbReference>
<dbReference type="InterPro" id="IPR006685">
    <property type="entry name" value="MscS_channel_2nd"/>
</dbReference>
<keyword evidence="4 7" id="KW-0812">Transmembrane</keyword>
<keyword evidence="10" id="KW-1185">Reference proteome</keyword>
<gene>
    <name evidence="9" type="primary">mscS_2</name>
    <name evidence="9" type="ORF">LuPra_05395</name>
</gene>
<evidence type="ECO:0000256" key="1">
    <source>
        <dbReference type="ARBA" id="ARBA00004651"/>
    </source>
</evidence>
<protein>
    <submittedName>
        <fullName evidence="9">Small-conductance mechanosensitive channel</fullName>
    </submittedName>
</protein>
<dbReference type="InterPro" id="IPR045275">
    <property type="entry name" value="MscS_archaea/bacteria_type"/>
</dbReference>
<dbReference type="InterPro" id="IPR000595">
    <property type="entry name" value="cNMP-bd_dom"/>
</dbReference>
<dbReference type="STRING" id="1855912.LuPra_05395"/>